<comment type="caution">
    <text evidence="1">The sequence shown here is derived from an EMBL/GenBank/DDBJ whole genome shotgun (WGS) entry which is preliminary data.</text>
</comment>
<reference evidence="1" key="1">
    <citation type="submission" date="2019-08" db="EMBL/GenBank/DDBJ databases">
        <authorList>
            <person name="Kucharzyk K."/>
            <person name="Murdoch R.W."/>
            <person name="Higgins S."/>
            <person name="Loffler F."/>
        </authorList>
    </citation>
    <scope>NUCLEOTIDE SEQUENCE</scope>
</reference>
<dbReference type="EMBL" id="VSSQ01143164">
    <property type="protein sequence ID" value="MPN63560.1"/>
    <property type="molecule type" value="Genomic_DNA"/>
</dbReference>
<gene>
    <name evidence="1" type="ORF">SDC9_211324</name>
</gene>
<sequence>MVAAEFGVFDASDPRRVVFSPTQVVPRKEGQRYGWMIELRGVKRSVSVREEYVLPGTAIEHRTDSAEGTKLVIPLDRRSQVSQRQLVPVDGRIFGEWEIGPQEPAGRRQLDVVVEGRIAASFEFEVR</sequence>
<organism evidence="1">
    <name type="scientific">bioreactor metagenome</name>
    <dbReference type="NCBI Taxonomy" id="1076179"/>
    <lineage>
        <taxon>unclassified sequences</taxon>
        <taxon>metagenomes</taxon>
        <taxon>ecological metagenomes</taxon>
    </lineage>
</organism>
<protein>
    <submittedName>
        <fullName evidence="1">Uncharacterized protein</fullName>
    </submittedName>
</protein>
<dbReference type="AlphaFoldDB" id="A0A645JKB9"/>
<name>A0A645JKB9_9ZZZZ</name>
<proteinExistence type="predicted"/>
<evidence type="ECO:0000313" key="1">
    <source>
        <dbReference type="EMBL" id="MPN63560.1"/>
    </source>
</evidence>
<accession>A0A645JKB9</accession>